<dbReference type="Proteomes" id="UP000663814">
    <property type="component" value="Unassembled WGS sequence"/>
</dbReference>
<keyword evidence="3" id="KW-1185">Reference proteome</keyword>
<proteinExistence type="predicted"/>
<evidence type="ECO:0000313" key="2">
    <source>
        <dbReference type="EMBL" id="MBZ9610315.1"/>
    </source>
</evidence>
<feature type="domain" description="Glycosyltransferase 2-like" evidence="1">
    <location>
        <begin position="301"/>
        <end position="430"/>
    </location>
</feature>
<dbReference type="PANTHER" id="PTHR43685:SF2">
    <property type="entry name" value="GLYCOSYLTRANSFERASE 2-LIKE DOMAIN-CONTAINING PROTEIN"/>
    <property type="match status" value="1"/>
</dbReference>
<dbReference type="InterPro" id="IPR001173">
    <property type="entry name" value="Glyco_trans_2-like"/>
</dbReference>
<dbReference type="PANTHER" id="PTHR43685">
    <property type="entry name" value="GLYCOSYLTRANSFERASE"/>
    <property type="match status" value="1"/>
</dbReference>
<dbReference type="InterPro" id="IPR029044">
    <property type="entry name" value="Nucleotide-diphossugar_trans"/>
</dbReference>
<name>A0ABS7X436_9GAMM</name>
<accession>A0ABS7X436</accession>
<sequence>MPKISVVTVLFNALEDFKLTEKSVLSQNYNNLEYVIVDGNSTDGSKEYCSSRTQYYDVFISEPDTGIYNAMNKAVRYSSGDYVIFLNAGDEFSSPTILSEIFSTLDYSEDIIYGDRYRTEVNGIRTLEKAGNLENIFYTEVIYHQAVFNKRSILLDKPYDESLRLAADYKFMLDIYVSGASFRYVPLAVCDFKSGGRSRQQYLLGATEAARASFNHLNDKNEWKKTQFIKSISLNNCEYYLNSAIEDITTNMNVNGREINKTLSISNFDSDSFTKGVLYRLLCNLEQRGYLKSKTSYPKISILTVVYNDKIGLLRTIESVKSLKYPNIEFIVIDGDSKDGTKEVIGRNSSIIDIAISEQDNGIYDAMNKAIDLASGYYCVFMNAGDEFASKDVLNNIFLCPDFDDEFDIIYGNREYITEDQVTLQKANLADTINVRMPFCHQAVFTKTSVLLKNKFDTSFRSAADYNQFVKLYKAGAKFKFMDTLVCKFYAGGTSEGGLIPYMETIKIQIDNFGLEDVQKNSFYYSAFKRNINRILGAD</sequence>
<organism evidence="2 3">
    <name type="scientific">Rheinheimera maricola</name>
    <dbReference type="NCBI Taxonomy" id="2793282"/>
    <lineage>
        <taxon>Bacteria</taxon>
        <taxon>Pseudomonadati</taxon>
        <taxon>Pseudomonadota</taxon>
        <taxon>Gammaproteobacteria</taxon>
        <taxon>Chromatiales</taxon>
        <taxon>Chromatiaceae</taxon>
        <taxon>Rheinheimera</taxon>
    </lineage>
</organism>
<dbReference type="CDD" id="cd06433">
    <property type="entry name" value="GT_2_WfgS_like"/>
    <property type="match status" value="2"/>
</dbReference>
<reference evidence="2 3" key="1">
    <citation type="submission" date="2021-08" db="EMBL/GenBank/DDBJ databases">
        <title>Rheinheimera aquimaris sp. nov., isolated from seawater of the East Sea in Korea.</title>
        <authorList>
            <person name="Kim K.H."/>
            <person name="Wenting R."/>
            <person name="Kim K.R."/>
            <person name="Jeon C.O."/>
        </authorList>
    </citation>
    <scope>NUCLEOTIDE SEQUENCE [LARGE SCALE GENOMIC DNA]</scope>
    <source>
        <strain evidence="2 3">MA-13</strain>
    </source>
</reference>
<evidence type="ECO:0000259" key="1">
    <source>
        <dbReference type="Pfam" id="PF00535"/>
    </source>
</evidence>
<dbReference type="RefSeq" id="WP_205310147.1">
    <property type="nucleotide sequence ID" value="NZ_JAERPS020000001.1"/>
</dbReference>
<dbReference type="SUPFAM" id="SSF53448">
    <property type="entry name" value="Nucleotide-diphospho-sugar transferases"/>
    <property type="match status" value="2"/>
</dbReference>
<gene>
    <name evidence="2" type="ORF">I4W93_001775</name>
</gene>
<dbReference type="Gene3D" id="3.90.550.10">
    <property type="entry name" value="Spore Coat Polysaccharide Biosynthesis Protein SpsA, Chain A"/>
    <property type="match status" value="2"/>
</dbReference>
<evidence type="ECO:0000313" key="3">
    <source>
        <dbReference type="Proteomes" id="UP000663814"/>
    </source>
</evidence>
<feature type="domain" description="Glycosyltransferase 2-like" evidence="1">
    <location>
        <begin position="5"/>
        <end position="123"/>
    </location>
</feature>
<protein>
    <submittedName>
        <fullName evidence="2">Glycosyltransferase</fullName>
    </submittedName>
</protein>
<dbReference type="InterPro" id="IPR050834">
    <property type="entry name" value="Glycosyltransf_2"/>
</dbReference>
<dbReference type="Pfam" id="PF00535">
    <property type="entry name" value="Glycos_transf_2"/>
    <property type="match status" value="2"/>
</dbReference>
<dbReference type="EMBL" id="JAERPS020000001">
    <property type="protein sequence ID" value="MBZ9610315.1"/>
    <property type="molecule type" value="Genomic_DNA"/>
</dbReference>
<comment type="caution">
    <text evidence="2">The sequence shown here is derived from an EMBL/GenBank/DDBJ whole genome shotgun (WGS) entry which is preliminary data.</text>
</comment>